<evidence type="ECO:0000313" key="3">
    <source>
        <dbReference type="Proteomes" id="UP000559182"/>
    </source>
</evidence>
<evidence type="ECO:0000256" key="1">
    <source>
        <dbReference type="SAM" id="MobiDB-lite"/>
    </source>
</evidence>
<organism evidence="2 3">
    <name type="scientific">Flexivirga oryzae</name>
    <dbReference type="NCBI Taxonomy" id="1794944"/>
    <lineage>
        <taxon>Bacteria</taxon>
        <taxon>Bacillati</taxon>
        <taxon>Actinomycetota</taxon>
        <taxon>Actinomycetes</taxon>
        <taxon>Micrococcales</taxon>
        <taxon>Dermacoccaceae</taxon>
        <taxon>Flexivirga</taxon>
    </lineage>
</organism>
<keyword evidence="3" id="KW-1185">Reference proteome</keyword>
<comment type="caution">
    <text evidence="2">The sequence shown here is derived from an EMBL/GenBank/DDBJ whole genome shotgun (WGS) entry which is preliminary data.</text>
</comment>
<gene>
    <name evidence="2" type="ORF">FHU39_000198</name>
</gene>
<dbReference type="EMBL" id="JACHVQ010000001">
    <property type="protein sequence ID" value="MBB2890214.1"/>
    <property type="molecule type" value="Genomic_DNA"/>
</dbReference>
<dbReference type="RefSeq" id="WP_246336128.1">
    <property type="nucleotide sequence ID" value="NZ_JACHVQ010000001.1"/>
</dbReference>
<name>A0A839N285_9MICO</name>
<reference evidence="2 3" key="1">
    <citation type="submission" date="2020-08" db="EMBL/GenBank/DDBJ databases">
        <title>Sequencing the genomes of 1000 actinobacteria strains.</title>
        <authorList>
            <person name="Klenk H.-P."/>
        </authorList>
    </citation>
    <scope>NUCLEOTIDE SEQUENCE [LARGE SCALE GENOMIC DNA]</scope>
    <source>
        <strain evidence="2 3">DSM 105369</strain>
    </source>
</reference>
<sequence length="124" mass="12312">MKSRGGFGIAAGVLAAVAAICLVLAGLLTARGGSSAQPASVATGMNGRPAAFDPGVTPIPISKSHAVDQHAGQRFVVPSVGLNVPLGALDEVGGEVTPPGSRRHTGSATWPSPPRMPTAGPLTW</sequence>
<accession>A0A839N285</accession>
<feature type="region of interest" description="Disordered" evidence="1">
    <location>
        <begin position="89"/>
        <end position="124"/>
    </location>
</feature>
<dbReference type="AlphaFoldDB" id="A0A839N285"/>
<protein>
    <submittedName>
        <fullName evidence="2">Uncharacterized protein</fullName>
    </submittedName>
</protein>
<proteinExistence type="predicted"/>
<dbReference type="Proteomes" id="UP000559182">
    <property type="component" value="Unassembled WGS sequence"/>
</dbReference>
<evidence type="ECO:0000313" key="2">
    <source>
        <dbReference type="EMBL" id="MBB2890214.1"/>
    </source>
</evidence>